<dbReference type="Gene3D" id="3.30.70.20">
    <property type="match status" value="1"/>
</dbReference>
<protein>
    <submittedName>
        <fullName evidence="7">Nitroreductase</fullName>
    </submittedName>
</protein>
<dbReference type="GO" id="GO:0016491">
    <property type="term" value="F:oxidoreductase activity"/>
    <property type="evidence" value="ECO:0007669"/>
    <property type="project" value="UniProtKB-KW"/>
</dbReference>
<dbReference type="Gene3D" id="3.40.109.10">
    <property type="entry name" value="NADH Oxidase"/>
    <property type="match status" value="1"/>
</dbReference>
<dbReference type="AlphaFoldDB" id="A0A6H3FEN7"/>
<dbReference type="Proteomes" id="UP000292919">
    <property type="component" value="Unassembled WGS sequence"/>
</dbReference>
<reference evidence="7 8" key="1">
    <citation type="submission" date="2018-12" db="EMBL/GenBank/DDBJ databases">
        <title>First genome draft of Desulfovibrio legallis sp. nov.</title>
        <authorList>
            <person name="Ben Dhia O."/>
            <person name="Najjari A."/>
            <person name="Ferjani R."/>
            <person name="Fhoula I."/>
            <person name="Fardeau M.-L."/>
            <person name="Boudabbous A."/>
            <person name="Ouzari H.I."/>
        </authorList>
    </citation>
    <scope>NUCLEOTIDE SEQUENCE [LARGE SCALE GENOMIC DNA]</scope>
    <source>
        <strain evidence="7 8">H1T</strain>
    </source>
</reference>
<dbReference type="PROSITE" id="PS00198">
    <property type="entry name" value="4FE4S_FER_1"/>
    <property type="match status" value="1"/>
</dbReference>
<dbReference type="PROSITE" id="PS51379">
    <property type="entry name" value="4FE4S_FER_2"/>
    <property type="match status" value="2"/>
</dbReference>
<comment type="similarity">
    <text evidence="1">Belongs to the nitroreductase family.</text>
</comment>
<feature type="domain" description="4Fe-4S ferredoxin-type" evidence="6">
    <location>
        <begin position="15"/>
        <end position="44"/>
    </location>
</feature>
<dbReference type="GO" id="GO:0051536">
    <property type="term" value="F:iron-sulfur cluster binding"/>
    <property type="evidence" value="ECO:0007669"/>
    <property type="project" value="UniProtKB-KW"/>
</dbReference>
<keyword evidence="2" id="KW-0479">Metal-binding</keyword>
<comment type="caution">
    <text evidence="7">The sequence shown here is derived from an EMBL/GenBank/DDBJ whole genome shotgun (WGS) entry which is preliminary data.</text>
</comment>
<evidence type="ECO:0000313" key="7">
    <source>
        <dbReference type="EMBL" id="TBH81665.1"/>
    </source>
</evidence>
<sequence>MPQNRADNLQENHMSHFVVDRDRCRKDGICARVCPVHIIQAAPGDFPAMNSHQEALCIGCGQCMAFCPTAACVAPGLDPAQCRPLRHDLQPAAEQVEELIFARRSVRVFKETPLPRDVLLRLLDATRFAPTAKNAQPLRWIVLESRPQTKRLAELVVNWMRRLPQEDANMARACHAEGLTRAWDRGTDVITRDAPQAAVAVAPADWHWGMSDAAIAAAYLELTAQAHGVGCCWGGYVCLALRHPTGGEVRAFLGVGEQEAACAVQLLGRPLFKPHARPPRKPLDLTWL</sequence>
<dbReference type="PANTHER" id="PTHR43673">
    <property type="entry name" value="NAD(P)H NITROREDUCTASE YDGI-RELATED"/>
    <property type="match status" value="1"/>
</dbReference>
<keyword evidence="8" id="KW-1185">Reference proteome</keyword>
<dbReference type="PANTHER" id="PTHR43673:SF10">
    <property type="entry name" value="NADH DEHYDROGENASE_NAD(P)H NITROREDUCTASE XCC3605-RELATED"/>
    <property type="match status" value="1"/>
</dbReference>
<dbReference type="SUPFAM" id="SSF55469">
    <property type="entry name" value="FMN-dependent nitroreductase-like"/>
    <property type="match status" value="1"/>
</dbReference>
<evidence type="ECO:0000256" key="4">
    <source>
        <dbReference type="ARBA" id="ARBA00023004"/>
    </source>
</evidence>
<name>A0A6H3FEN7_9BACT</name>
<dbReference type="SUPFAM" id="SSF54862">
    <property type="entry name" value="4Fe-4S ferredoxins"/>
    <property type="match status" value="1"/>
</dbReference>
<dbReference type="CDD" id="cd02143">
    <property type="entry name" value="nitroreductase_FeS-like"/>
    <property type="match status" value="1"/>
</dbReference>
<evidence type="ECO:0000256" key="3">
    <source>
        <dbReference type="ARBA" id="ARBA00023002"/>
    </source>
</evidence>
<dbReference type="InterPro" id="IPR029479">
    <property type="entry name" value="Nitroreductase"/>
</dbReference>
<dbReference type="GO" id="GO:0046872">
    <property type="term" value="F:metal ion binding"/>
    <property type="evidence" value="ECO:0007669"/>
    <property type="project" value="UniProtKB-KW"/>
</dbReference>
<dbReference type="InterPro" id="IPR017896">
    <property type="entry name" value="4Fe4S_Fe-S-bd"/>
</dbReference>
<accession>A0A6H3FEN7</accession>
<keyword evidence="4" id="KW-0408">Iron</keyword>
<evidence type="ECO:0000256" key="1">
    <source>
        <dbReference type="ARBA" id="ARBA00007118"/>
    </source>
</evidence>
<evidence type="ECO:0000313" key="8">
    <source>
        <dbReference type="Proteomes" id="UP000292919"/>
    </source>
</evidence>
<keyword evidence="3" id="KW-0560">Oxidoreductase</keyword>
<keyword evidence="5" id="KW-0411">Iron-sulfur</keyword>
<evidence type="ECO:0000259" key="6">
    <source>
        <dbReference type="PROSITE" id="PS51379"/>
    </source>
</evidence>
<evidence type="ECO:0000256" key="2">
    <source>
        <dbReference type="ARBA" id="ARBA00022723"/>
    </source>
</evidence>
<evidence type="ECO:0000256" key="5">
    <source>
        <dbReference type="ARBA" id="ARBA00023014"/>
    </source>
</evidence>
<gene>
    <name evidence="7" type="ORF">EB812_02500</name>
</gene>
<feature type="domain" description="4Fe-4S ferredoxin-type" evidence="6">
    <location>
        <begin position="47"/>
        <end position="78"/>
    </location>
</feature>
<dbReference type="EMBL" id="SIXC01000002">
    <property type="protein sequence ID" value="TBH81665.1"/>
    <property type="molecule type" value="Genomic_DNA"/>
</dbReference>
<organism evidence="7 8">
    <name type="scientific">Desulfovibrio legallii</name>
    <dbReference type="NCBI Taxonomy" id="571438"/>
    <lineage>
        <taxon>Bacteria</taxon>
        <taxon>Pseudomonadati</taxon>
        <taxon>Thermodesulfobacteriota</taxon>
        <taxon>Desulfovibrionia</taxon>
        <taxon>Desulfovibrionales</taxon>
        <taxon>Desulfovibrionaceae</taxon>
        <taxon>Desulfovibrio</taxon>
    </lineage>
</organism>
<proteinExistence type="inferred from homology"/>
<dbReference type="InterPro" id="IPR000415">
    <property type="entry name" value="Nitroreductase-like"/>
</dbReference>
<dbReference type="Pfam" id="PF13237">
    <property type="entry name" value="Fer4_10"/>
    <property type="match status" value="1"/>
</dbReference>
<dbReference type="InterPro" id="IPR017900">
    <property type="entry name" value="4Fe4S_Fe_S_CS"/>
</dbReference>
<dbReference type="Pfam" id="PF00881">
    <property type="entry name" value="Nitroreductase"/>
    <property type="match status" value="1"/>
</dbReference>